<keyword evidence="4" id="KW-1185">Reference proteome</keyword>
<name>A0A852XB29_9MICO</name>
<dbReference type="GO" id="GO:0046677">
    <property type="term" value="P:response to antibiotic"/>
    <property type="evidence" value="ECO:0007669"/>
    <property type="project" value="InterPro"/>
</dbReference>
<dbReference type="EMBL" id="JACBZX010000001">
    <property type="protein sequence ID" value="NYG37943.1"/>
    <property type="molecule type" value="Genomic_DNA"/>
</dbReference>
<dbReference type="InterPro" id="IPR012338">
    <property type="entry name" value="Beta-lactam/transpept-like"/>
</dbReference>
<dbReference type="Gene3D" id="3.40.710.10">
    <property type="entry name" value="DD-peptidase/beta-lactamase superfamily"/>
    <property type="match status" value="1"/>
</dbReference>
<dbReference type="AlphaFoldDB" id="A0A852XB29"/>
<comment type="caution">
    <text evidence="3">The sequence shown here is derived from an EMBL/GenBank/DDBJ whole genome shotgun (WGS) entry which is preliminary data.</text>
</comment>
<dbReference type="Proteomes" id="UP000592181">
    <property type="component" value="Unassembled WGS sequence"/>
</dbReference>
<dbReference type="SUPFAM" id="SSF56601">
    <property type="entry name" value="beta-lactamase/transpeptidase-like"/>
    <property type="match status" value="1"/>
</dbReference>
<reference evidence="3 4" key="1">
    <citation type="submission" date="2020-07" db="EMBL/GenBank/DDBJ databases">
        <title>Sequencing the genomes of 1000 actinobacteria strains.</title>
        <authorList>
            <person name="Klenk H.-P."/>
        </authorList>
    </citation>
    <scope>NUCLEOTIDE SEQUENCE [LARGE SCALE GENOMIC DNA]</scope>
    <source>
        <strain evidence="3 4">DSM 24723</strain>
    </source>
</reference>
<sequence>MRSTDLAELGGYFRDAGCRGWVHACPVQAAASEGGGAGRGSASEVALDADDRLPVASVYKLGVAAVWADLVDRGALDPVARLRLDPADRTPGPTGVAALDDPVEMSARDVVRLMLTLSDNAAADHVLDLLGGPARVTEVLAGWGVDLVVRHGSRGTQEAAQADTGTEDHDAVMRALADIHRDVRTSQYDAALASSASPRGLTTLLSMLWRGEIAPGEGGAHVRASLARQVWPHRLRAGFPHDDVEVAGKTGTLGVLRHEVGVVTFPGEVPVAVAVLTRSARPEAHLPVVDAAIGRAAAAAVRPLRRQDARRDQSPGAERGTG</sequence>
<dbReference type="GO" id="GO:0008800">
    <property type="term" value="F:beta-lactamase activity"/>
    <property type="evidence" value="ECO:0007669"/>
    <property type="project" value="UniProtKB-EC"/>
</dbReference>
<protein>
    <submittedName>
        <fullName evidence="3">Beta-lactamase class A</fullName>
        <ecNumber evidence="3">3.5.2.6</ecNumber>
    </submittedName>
</protein>
<evidence type="ECO:0000313" key="4">
    <source>
        <dbReference type="Proteomes" id="UP000592181"/>
    </source>
</evidence>
<keyword evidence="3" id="KW-0378">Hydrolase</keyword>
<dbReference type="RefSeq" id="WP_179463229.1">
    <property type="nucleotide sequence ID" value="NZ_JACBZX010000001.1"/>
</dbReference>
<dbReference type="EC" id="3.5.2.6" evidence="3"/>
<gene>
    <name evidence="3" type="ORF">BJY28_002412</name>
</gene>
<accession>A0A852XB29</accession>
<proteinExistence type="predicted"/>
<feature type="region of interest" description="Disordered" evidence="1">
    <location>
        <begin position="302"/>
        <end position="322"/>
    </location>
</feature>
<dbReference type="PANTHER" id="PTHR35333">
    <property type="entry name" value="BETA-LACTAMASE"/>
    <property type="match status" value="1"/>
</dbReference>
<evidence type="ECO:0000259" key="2">
    <source>
        <dbReference type="Pfam" id="PF13354"/>
    </source>
</evidence>
<evidence type="ECO:0000256" key="1">
    <source>
        <dbReference type="SAM" id="MobiDB-lite"/>
    </source>
</evidence>
<feature type="domain" description="Beta-lactamase class A catalytic" evidence="2">
    <location>
        <begin position="43"/>
        <end position="277"/>
    </location>
</feature>
<dbReference type="InterPro" id="IPR045155">
    <property type="entry name" value="Beta-lactam_cat"/>
</dbReference>
<dbReference type="PANTHER" id="PTHR35333:SF3">
    <property type="entry name" value="BETA-LACTAMASE-TYPE TRANSPEPTIDASE FOLD CONTAINING PROTEIN"/>
    <property type="match status" value="1"/>
</dbReference>
<dbReference type="GO" id="GO:0030655">
    <property type="term" value="P:beta-lactam antibiotic catabolic process"/>
    <property type="evidence" value="ECO:0007669"/>
    <property type="project" value="InterPro"/>
</dbReference>
<dbReference type="Pfam" id="PF13354">
    <property type="entry name" value="Beta-lactamase2"/>
    <property type="match status" value="1"/>
</dbReference>
<evidence type="ECO:0000313" key="3">
    <source>
        <dbReference type="EMBL" id="NYG37943.1"/>
    </source>
</evidence>
<dbReference type="InterPro" id="IPR000871">
    <property type="entry name" value="Beta-lactam_class-A"/>
</dbReference>
<organism evidence="3 4">
    <name type="scientific">Janibacter alkaliphilus</name>
    <dbReference type="NCBI Taxonomy" id="1069963"/>
    <lineage>
        <taxon>Bacteria</taxon>
        <taxon>Bacillati</taxon>
        <taxon>Actinomycetota</taxon>
        <taxon>Actinomycetes</taxon>
        <taxon>Micrococcales</taxon>
        <taxon>Intrasporangiaceae</taxon>
        <taxon>Janibacter</taxon>
    </lineage>
</organism>